<gene>
    <name evidence="2" type="ORF">Dcar01_03395</name>
</gene>
<reference evidence="2 3" key="1">
    <citation type="submission" date="2024-02" db="EMBL/GenBank/DDBJ databases">
        <title>Deinococcus carri NBRC 110142.</title>
        <authorList>
            <person name="Ichikawa N."/>
            <person name="Katano-Makiyama Y."/>
            <person name="Hidaka K."/>
        </authorList>
    </citation>
    <scope>NUCLEOTIDE SEQUENCE [LARGE SCALE GENOMIC DNA]</scope>
    <source>
        <strain evidence="2 3">NBRC 110142</strain>
    </source>
</reference>
<dbReference type="InterPro" id="IPR006311">
    <property type="entry name" value="TAT_signal"/>
</dbReference>
<proteinExistence type="predicted"/>
<accession>A0ABP9WBC7</accession>
<dbReference type="RefSeq" id="WP_345467605.1">
    <property type="nucleotide sequence ID" value="NZ_BAABRP010000021.1"/>
</dbReference>
<comment type="caution">
    <text evidence="2">The sequence shown here is derived from an EMBL/GenBank/DDBJ whole genome shotgun (WGS) entry which is preliminary data.</text>
</comment>
<dbReference type="Proteomes" id="UP001401887">
    <property type="component" value="Unassembled WGS sequence"/>
</dbReference>
<keyword evidence="3" id="KW-1185">Reference proteome</keyword>
<feature type="signal peptide" evidence="1">
    <location>
        <begin position="1"/>
        <end position="23"/>
    </location>
</feature>
<feature type="chain" id="PRO_5045710713" evidence="1">
    <location>
        <begin position="24"/>
        <end position="1057"/>
    </location>
</feature>
<name>A0ABP9WBC7_9DEIO</name>
<evidence type="ECO:0000256" key="1">
    <source>
        <dbReference type="SAM" id="SignalP"/>
    </source>
</evidence>
<dbReference type="PROSITE" id="PS51318">
    <property type="entry name" value="TAT"/>
    <property type="match status" value="1"/>
</dbReference>
<organism evidence="2 3">
    <name type="scientific">Deinococcus carri</name>
    <dbReference type="NCBI Taxonomy" id="1211323"/>
    <lineage>
        <taxon>Bacteria</taxon>
        <taxon>Thermotogati</taxon>
        <taxon>Deinococcota</taxon>
        <taxon>Deinococci</taxon>
        <taxon>Deinococcales</taxon>
        <taxon>Deinococcaceae</taxon>
        <taxon>Deinococcus</taxon>
    </lineage>
</organism>
<protein>
    <submittedName>
        <fullName evidence="2">Uncharacterized protein</fullName>
    </submittedName>
</protein>
<keyword evidence="1" id="KW-0732">Signal</keyword>
<evidence type="ECO:0000313" key="3">
    <source>
        <dbReference type="Proteomes" id="UP001401887"/>
    </source>
</evidence>
<sequence length="1057" mass="110357">MKPFSRRPLVALTALMLLGAASAQTDAGSPAVSAPTVQRTSTVSLPFDAPAQAQELVIAQALPEGAAFVSGSTRLDGRPLPDPRRGPGGTLYWTLPAQARGLLTYDLTHTAPLAALPEPALLARFPGERSEVLQGLIDSADLKAAAPLNLPEPVTENAGAIKLPLAGSVIRLRDRITVEVEAPLGAAPDLTVNGVAVGQDRIGTTVQDEGRGVQRLTYVGVPLVQGPNVLRFGTGQGADEVRVVRAGPTARVELTPLNLTADGSTPIRLKVRTLDAYGTPSAQATLTVRTNLEPRVPDASPGEAGYQVRLEGGEGLLELQPQTAPTGLKVEVLLGEQVLTSRYEVTPDRARVGVGLVSATVGLNGGRLSENVSVQARAYAEMPVGAGKLYVAADRDGLPKTDNPAVRSPVFGDASTEQTPLQGLDPVAAIYDHPAFRAAYRQTALPVSVLPVGEQLTALTVVTKSNPSFSAFVAGVPVDRVSEVQLTPDGTRILRLPNSGVVDSSETLEVVTLEARTGKELRRVTLTRGVDYIVDYPTGIVTLVRPLERVDAGFNDVRVLASYRLVGGEAGRHLAYGVQVRQEGQHSSVGAAVVNLDGKTTFGVRGTFDNGITRADTRVAYAGGVQASADLSTRFGDDTASLSARYQDAGYQGLAPFNVGLNVAANYTAALGPRFGAVVDGEYHATPTARGGSVTARGEYRFAPFSVGAGFKSAFGDTHGLGVVGSVGYHRAPLDVDVVHTQPLTGNLDTTTAISTRYRLTDKVTLGFADKITWGIGQAAALTLDTMIGNVNYAVGYELPTASGEGNRARFGVSTALPLNERTTVGLRGSALYDVTGGQAELAGGADLNYRADTFSAAAGIDLSYRAGQLGTVVRGGITGSVTPHLTLTADGLAEFGAGKNGQRLALGYAYRNSTVNSLGYLRYVQGTLAAGTPELDSGLSAEYRQPRYAVRGGVDTRTLLNDAGSFTAQASLGGTAYLGDRFGVGVWGRLLTQPSTNTTALGYGVEGSFLALPGTWLTAGYNFRGFEGLPSAGMYTKQGAYLRLDLTLDETLGGKK</sequence>
<dbReference type="EMBL" id="BAABRP010000021">
    <property type="protein sequence ID" value="GAA5514639.1"/>
    <property type="molecule type" value="Genomic_DNA"/>
</dbReference>
<evidence type="ECO:0000313" key="2">
    <source>
        <dbReference type="EMBL" id="GAA5514639.1"/>
    </source>
</evidence>